<proteinExistence type="inferred from homology"/>
<evidence type="ECO:0000313" key="8">
    <source>
        <dbReference type="EMBL" id="OGC84928.1"/>
    </source>
</evidence>
<dbReference type="PANTHER" id="PTHR13887">
    <property type="entry name" value="GLUTATHIONE S-TRANSFERASE KAPPA"/>
    <property type="match status" value="1"/>
</dbReference>
<gene>
    <name evidence="8" type="ORF">A3F55_02825</name>
</gene>
<evidence type="ECO:0000256" key="6">
    <source>
        <dbReference type="SAM" id="Phobius"/>
    </source>
</evidence>
<organism evidence="8 9">
    <name type="scientific">Candidatus Adlerbacteria bacterium RIFCSPHIGHO2_12_FULL_53_18</name>
    <dbReference type="NCBI Taxonomy" id="1797242"/>
    <lineage>
        <taxon>Bacteria</taxon>
        <taxon>Candidatus Adleribacteriota</taxon>
    </lineage>
</organism>
<dbReference type="PROSITE" id="PS51352">
    <property type="entry name" value="THIOREDOXIN_2"/>
    <property type="match status" value="1"/>
</dbReference>
<protein>
    <recommendedName>
        <fullName evidence="7">Thioredoxin domain-containing protein</fullName>
    </recommendedName>
</protein>
<dbReference type="EMBL" id="MEWW01000007">
    <property type="protein sequence ID" value="OGC84928.1"/>
    <property type="molecule type" value="Genomic_DNA"/>
</dbReference>
<accession>A0A1F4XTK4</accession>
<evidence type="ECO:0000256" key="3">
    <source>
        <dbReference type="ARBA" id="ARBA00023002"/>
    </source>
</evidence>
<evidence type="ECO:0000259" key="7">
    <source>
        <dbReference type="PROSITE" id="PS51352"/>
    </source>
</evidence>
<keyword evidence="3" id="KW-0560">Oxidoreductase</keyword>
<sequence>MEAQLSKFNLSPSVSIIIAGVIIAGAVIFTNKQPTGPVAANPEQPAAIDVDISRVRTEGEPFIGNANAPVTIAYWYDYQCPFCQRHEQGAMPQIIKDYVDTGKVKIVFKDFQFLGPDSQALGQYSSAVWEVAPDKFYLWHKAVYDNQGQENSGWATEAKITSITTNVLGASDTGKVATLVKSKGDEYQKEMDADKAEGAALGISGTPGSIVGKQLVEGAQPYAVFRQAIEAALTKN</sequence>
<name>A0A1F4XTK4_9BACT</name>
<comment type="caution">
    <text evidence="8">The sequence shown here is derived from an EMBL/GenBank/DDBJ whole genome shotgun (WGS) entry which is preliminary data.</text>
</comment>
<comment type="similarity">
    <text evidence="1">Belongs to the thioredoxin family. DsbA subfamily.</text>
</comment>
<dbReference type="Pfam" id="PF13462">
    <property type="entry name" value="Thioredoxin_4"/>
    <property type="match status" value="1"/>
</dbReference>
<keyword evidence="6" id="KW-0812">Transmembrane</keyword>
<dbReference type="AlphaFoldDB" id="A0A1F4XTK4"/>
<dbReference type="PANTHER" id="PTHR13887:SF14">
    <property type="entry name" value="DISULFIDE BOND FORMATION PROTEIN D"/>
    <property type="match status" value="1"/>
</dbReference>
<keyword evidence="6" id="KW-0472">Membrane</keyword>
<evidence type="ECO:0000256" key="2">
    <source>
        <dbReference type="ARBA" id="ARBA00022729"/>
    </source>
</evidence>
<dbReference type="InterPro" id="IPR036249">
    <property type="entry name" value="Thioredoxin-like_sf"/>
</dbReference>
<dbReference type="Proteomes" id="UP000178091">
    <property type="component" value="Unassembled WGS sequence"/>
</dbReference>
<keyword evidence="5" id="KW-0676">Redox-active center</keyword>
<feature type="domain" description="Thioredoxin" evidence="7">
    <location>
        <begin position="33"/>
        <end position="234"/>
    </location>
</feature>
<evidence type="ECO:0000313" key="9">
    <source>
        <dbReference type="Proteomes" id="UP000178091"/>
    </source>
</evidence>
<feature type="transmembrane region" description="Helical" evidence="6">
    <location>
        <begin position="12"/>
        <end position="29"/>
    </location>
</feature>
<keyword evidence="6" id="KW-1133">Transmembrane helix</keyword>
<dbReference type="InterPro" id="IPR012336">
    <property type="entry name" value="Thioredoxin-like_fold"/>
</dbReference>
<reference evidence="8 9" key="1">
    <citation type="journal article" date="2016" name="Nat. Commun.">
        <title>Thousands of microbial genomes shed light on interconnected biogeochemical processes in an aquifer system.</title>
        <authorList>
            <person name="Anantharaman K."/>
            <person name="Brown C.T."/>
            <person name="Hug L.A."/>
            <person name="Sharon I."/>
            <person name="Castelle C.J."/>
            <person name="Probst A.J."/>
            <person name="Thomas B.C."/>
            <person name="Singh A."/>
            <person name="Wilkins M.J."/>
            <person name="Karaoz U."/>
            <person name="Brodie E.L."/>
            <person name="Williams K.H."/>
            <person name="Hubbard S.S."/>
            <person name="Banfield J.F."/>
        </authorList>
    </citation>
    <scope>NUCLEOTIDE SEQUENCE [LARGE SCALE GENOMIC DNA]</scope>
</reference>
<keyword evidence="4" id="KW-1015">Disulfide bond</keyword>
<dbReference type="Gene3D" id="3.40.30.10">
    <property type="entry name" value="Glutaredoxin"/>
    <property type="match status" value="1"/>
</dbReference>
<evidence type="ECO:0000256" key="5">
    <source>
        <dbReference type="ARBA" id="ARBA00023284"/>
    </source>
</evidence>
<keyword evidence="2" id="KW-0732">Signal</keyword>
<dbReference type="GO" id="GO:0016491">
    <property type="term" value="F:oxidoreductase activity"/>
    <property type="evidence" value="ECO:0007669"/>
    <property type="project" value="UniProtKB-KW"/>
</dbReference>
<dbReference type="InterPro" id="IPR013766">
    <property type="entry name" value="Thioredoxin_domain"/>
</dbReference>
<dbReference type="SUPFAM" id="SSF52833">
    <property type="entry name" value="Thioredoxin-like"/>
    <property type="match status" value="1"/>
</dbReference>
<evidence type="ECO:0000256" key="4">
    <source>
        <dbReference type="ARBA" id="ARBA00023157"/>
    </source>
</evidence>
<evidence type="ECO:0000256" key="1">
    <source>
        <dbReference type="ARBA" id="ARBA00005791"/>
    </source>
</evidence>